<proteinExistence type="predicted"/>
<feature type="domain" description="AAA-ATPase-like" evidence="2">
    <location>
        <begin position="11"/>
        <end position="63"/>
    </location>
</feature>
<gene>
    <name evidence="3" type="ORF">HPTL_1621</name>
</gene>
<evidence type="ECO:0000313" key="4">
    <source>
        <dbReference type="Proteomes" id="UP000262004"/>
    </source>
</evidence>
<reference evidence="3 4" key="1">
    <citation type="submission" date="2018-04" db="EMBL/GenBank/DDBJ databases">
        <title>Complete genome sequence of Hydrogenophilus thermoluteolus TH-1.</title>
        <authorList>
            <person name="Arai H."/>
        </authorList>
    </citation>
    <scope>NUCLEOTIDE SEQUENCE [LARGE SCALE GENOMIC DNA]</scope>
    <source>
        <strain evidence="3 4">TH-1</strain>
    </source>
</reference>
<feature type="region of interest" description="Disordered" evidence="1">
    <location>
        <begin position="180"/>
        <end position="203"/>
    </location>
</feature>
<dbReference type="Proteomes" id="UP000262004">
    <property type="component" value="Chromosome"/>
</dbReference>
<dbReference type="AlphaFoldDB" id="A0A2Z6DZC8"/>
<dbReference type="Pfam" id="PF09820">
    <property type="entry name" value="AAA-ATPase_like"/>
    <property type="match status" value="1"/>
</dbReference>
<keyword evidence="4" id="KW-1185">Reference proteome</keyword>
<dbReference type="KEGG" id="htl:HPTL_1621"/>
<organism evidence="3 4">
    <name type="scientific">Hydrogenophilus thermoluteolus</name>
    <name type="common">Pseudomonas hydrogenothermophila</name>
    <dbReference type="NCBI Taxonomy" id="297"/>
    <lineage>
        <taxon>Bacteria</taxon>
        <taxon>Pseudomonadati</taxon>
        <taxon>Pseudomonadota</taxon>
        <taxon>Hydrogenophilia</taxon>
        <taxon>Hydrogenophilales</taxon>
        <taxon>Hydrogenophilaceae</taxon>
        <taxon>Hydrogenophilus</taxon>
    </lineage>
</organism>
<sequence>MAPLPARRKLPIGIQSFRKIREGGFYYVDKTPFIAALAEGANYYFLSRPRRFGKSLFLDTLAAEQEGCPLSRSEVRAWYNGYWWGGNARVYNPFDVLQLLRFRTFRPWWFESGTPTFLVELLKERAFFTPPARTPLCHRSAPVVVRRRSDRTRSPPLADRLPHHCRRPLGWRAHRVRAHAAQHRSAHRAQPSANPRAPSFPSG</sequence>
<dbReference type="EMBL" id="AP018558">
    <property type="protein sequence ID" value="BBD77881.1"/>
    <property type="molecule type" value="Genomic_DNA"/>
</dbReference>
<evidence type="ECO:0000313" key="3">
    <source>
        <dbReference type="EMBL" id="BBD77881.1"/>
    </source>
</evidence>
<accession>A0A2Z6DZC8</accession>
<dbReference type="PANTHER" id="PTHR34825:SF1">
    <property type="entry name" value="AAA-ATPASE-LIKE DOMAIN-CONTAINING PROTEIN"/>
    <property type="match status" value="1"/>
</dbReference>
<dbReference type="InterPro" id="IPR018631">
    <property type="entry name" value="AAA-ATPase-like_dom"/>
</dbReference>
<name>A0A2Z6DZC8_HYDTE</name>
<dbReference type="PANTHER" id="PTHR34825">
    <property type="entry name" value="CONSERVED PROTEIN, WITH A WEAK D-GALACTARATE DEHYDRATASE/ALTRONATE HYDROLASE DOMAIN"/>
    <property type="match status" value="1"/>
</dbReference>
<dbReference type="OrthoDB" id="9808684at2"/>
<protein>
    <recommendedName>
        <fullName evidence="2">AAA-ATPase-like domain-containing protein</fullName>
    </recommendedName>
</protein>
<evidence type="ECO:0000259" key="2">
    <source>
        <dbReference type="Pfam" id="PF09820"/>
    </source>
</evidence>
<evidence type="ECO:0000256" key="1">
    <source>
        <dbReference type="SAM" id="MobiDB-lite"/>
    </source>
</evidence>